<dbReference type="AlphaFoldDB" id="A0A6A6SQ43"/>
<evidence type="ECO:0000313" key="2">
    <source>
        <dbReference type="Proteomes" id="UP000799324"/>
    </source>
</evidence>
<dbReference type="EMBL" id="MU004480">
    <property type="protein sequence ID" value="KAF2649750.1"/>
    <property type="molecule type" value="Genomic_DNA"/>
</dbReference>
<evidence type="ECO:0008006" key="3">
    <source>
        <dbReference type="Google" id="ProtNLM"/>
    </source>
</evidence>
<keyword evidence="2" id="KW-1185">Reference proteome</keyword>
<gene>
    <name evidence="1" type="ORF">K491DRAFT_697846</name>
</gene>
<name>A0A6A6SQ43_9PLEO</name>
<proteinExistence type="predicted"/>
<organism evidence="1 2">
    <name type="scientific">Lophiostoma macrostomum CBS 122681</name>
    <dbReference type="NCBI Taxonomy" id="1314788"/>
    <lineage>
        <taxon>Eukaryota</taxon>
        <taxon>Fungi</taxon>
        <taxon>Dikarya</taxon>
        <taxon>Ascomycota</taxon>
        <taxon>Pezizomycotina</taxon>
        <taxon>Dothideomycetes</taxon>
        <taxon>Pleosporomycetidae</taxon>
        <taxon>Pleosporales</taxon>
        <taxon>Lophiostomataceae</taxon>
        <taxon>Lophiostoma</taxon>
    </lineage>
</organism>
<accession>A0A6A6SQ43</accession>
<dbReference type="OrthoDB" id="3800181at2759"/>
<sequence>MSLLDLPAEIRLNIYQCMTSPHGRQIHYKGLYLTCHQIKNELHDELIKTMLEVVRESCPCRLSLQTSTAGLPHRQSIEIVTRGKSLKDMKSLREGKCMWIPALDQSTFCTLFSKLVALSLIELTIEFAFHQRESAYDWGLESVCDTLISRIRLQPTEIRCQQIEFIDVGVISEGKFKSYEPRLVGVSEGTWKVERYRLYLGYQPRFGRPREYKNNIVMKMG</sequence>
<reference evidence="1" key="1">
    <citation type="journal article" date="2020" name="Stud. Mycol.">
        <title>101 Dothideomycetes genomes: a test case for predicting lifestyles and emergence of pathogens.</title>
        <authorList>
            <person name="Haridas S."/>
            <person name="Albert R."/>
            <person name="Binder M."/>
            <person name="Bloem J."/>
            <person name="Labutti K."/>
            <person name="Salamov A."/>
            <person name="Andreopoulos B."/>
            <person name="Baker S."/>
            <person name="Barry K."/>
            <person name="Bills G."/>
            <person name="Bluhm B."/>
            <person name="Cannon C."/>
            <person name="Castanera R."/>
            <person name="Culley D."/>
            <person name="Daum C."/>
            <person name="Ezra D."/>
            <person name="Gonzalez J."/>
            <person name="Henrissat B."/>
            <person name="Kuo A."/>
            <person name="Liang C."/>
            <person name="Lipzen A."/>
            <person name="Lutzoni F."/>
            <person name="Magnuson J."/>
            <person name="Mondo S."/>
            <person name="Nolan M."/>
            <person name="Ohm R."/>
            <person name="Pangilinan J."/>
            <person name="Park H.-J."/>
            <person name="Ramirez L."/>
            <person name="Alfaro M."/>
            <person name="Sun H."/>
            <person name="Tritt A."/>
            <person name="Yoshinaga Y."/>
            <person name="Zwiers L.-H."/>
            <person name="Turgeon B."/>
            <person name="Goodwin S."/>
            <person name="Spatafora J."/>
            <person name="Crous P."/>
            <person name="Grigoriev I."/>
        </authorList>
    </citation>
    <scope>NUCLEOTIDE SEQUENCE</scope>
    <source>
        <strain evidence="1">CBS 122681</strain>
    </source>
</reference>
<protein>
    <recommendedName>
        <fullName evidence="3">F-box domain-containing protein</fullName>
    </recommendedName>
</protein>
<evidence type="ECO:0000313" key="1">
    <source>
        <dbReference type="EMBL" id="KAF2649750.1"/>
    </source>
</evidence>
<dbReference type="Proteomes" id="UP000799324">
    <property type="component" value="Unassembled WGS sequence"/>
</dbReference>